<evidence type="ECO:0000256" key="2">
    <source>
        <dbReference type="ARBA" id="ARBA00022475"/>
    </source>
</evidence>
<evidence type="ECO:0000256" key="1">
    <source>
        <dbReference type="ARBA" id="ARBA00004651"/>
    </source>
</evidence>
<evidence type="ECO:0000256" key="4">
    <source>
        <dbReference type="ARBA" id="ARBA00022989"/>
    </source>
</evidence>
<reference evidence="6 7" key="1">
    <citation type="submission" date="2018-01" db="EMBL/GenBank/DDBJ databases">
        <title>Complete genome sequence of Bacteriovorax stolpii DSM12778.</title>
        <authorList>
            <person name="Tang B."/>
            <person name="Chang J."/>
        </authorList>
    </citation>
    <scope>NUCLEOTIDE SEQUENCE [LARGE SCALE GENOMIC DNA]</scope>
    <source>
        <strain evidence="6 7">DSM 12778</strain>
    </source>
</reference>
<dbReference type="InterPro" id="IPR022791">
    <property type="entry name" value="L-PG_synthase/AglD"/>
</dbReference>
<keyword evidence="4" id="KW-1133">Transmembrane helix</keyword>
<dbReference type="GO" id="GO:0005886">
    <property type="term" value="C:plasma membrane"/>
    <property type="evidence" value="ECO:0007669"/>
    <property type="project" value="UniProtKB-SubCell"/>
</dbReference>
<keyword evidence="3" id="KW-0812">Transmembrane</keyword>
<evidence type="ECO:0000256" key="3">
    <source>
        <dbReference type="ARBA" id="ARBA00022692"/>
    </source>
</evidence>
<dbReference type="KEGG" id="bsto:C0V70_02200"/>
<name>A0A2K9NN34_BACTC</name>
<dbReference type="PANTHER" id="PTHR40277">
    <property type="entry name" value="BLL5419 PROTEIN"/>
    <property type="match status" value="1"/>
</dbReference>
<sequence>MKTTLKFFLAFALCYWLFKNGQLDFSLVTKTLNSGYLWVFAITLLVARLFIANIRCQILLETKSENKISFSKLFAFNAIGNFFSVILPGSSAGDVIKFFYFRNLDKSLSATTVASIIALDRFVGLLGLLGIGIFICCFQYQSIMALNPALLTFIIMNVVLFAGLGIFIVVIFSNLINREKLVSKLTHYLARWPKVLGPLIDMLSIRLSFKPFFYTFMLSVLNQLLLFICIWLLIKPFIPLETSVLNIFSILPIGMIGAALPITPAGLGVGHVLFENLFKMLQIDHGASLFNLFFIANTLVNLTGVIPYLFVKSELKDRQETP</sequence>
<comment type="subcellular location">
    <subcellularLocation>
        <location evidence="1">Cell membrane</location>
        <topology evidence="1">Multi-pass membrane protein</topology>
    </subcellularLocation>
</comment>
<evidence type="ECO:0000313" key="7">
    <source>
        <dbReference type="Proteomes" id="UP000235584"/>
    </source>
</evidence>
<dbReference type="PANTHER" id="PTHR40277:SF1">
    <property type="entry name" value="BLL5419 PROTEIN"/>
    <property type="match status" value="1"/>
</dbReference>
<dbReference type="RefSeq" id="WP_102242231.1">
    <property type="nucleotide sequence ID" value="NZ_CP025704.1"/>
</dbReference>
<proteinExistence type="predicted"/>
<keyword evidence="2" id="KW-1003">Cell membrane</keyword>
<keyword evidence="5" id="KW-0472">Membrane</keyword>
<dbReference type="EMBL" id="CP025704">
    <property type="protein sequence ID" value="AUN96936.1"/>
    <property type="molecule type" value="Genomic_DNA"/>
</dbReference>
<dbReference type="Pfam" id="PF03706">
    <property type="entry name" value="LPG_synthase_TM"/>
    <property type="match status" value="1"/>
</dbReference>
<organism evidence="6 7">
    <name type="scientific">Bacteriovorax stolpii</name>
    <name type="common">Bdellovibrio stolpii</name>
    <dbReference type="NCBI Taxonomy" id="960"/>
    <lineage>
        <taxon>Bacteria</taxon>
        <taxon>Pseudomonadati</taxon>
        <taxon>Bdellovibrionota</taxon>
        <taxon>Bacteriovoracia</taxon>
        <taxon>Bacteriovoracales</taxon>
        <taxon>Bacteriovoracaceae</taxon>
        <taxon>Bacteriovorax</taxon>
    </lineage>
</organism>
<evidence type="ECO:0000313" key="6">
    <source>
        <dbReference type="EMBL" id="AUN96936.1"/>
    </source>
</evidence>
<keyword evidence="7" id="KW-1185">Reference proteome</keyword>
<accession>A0A2K9NN34</accession>
<dbReference type="AlphaFoldDB" id="A0A2K9NN34"/>
<gene>
    <name evidence="6" type="ORF">C0V70_02200</name>
</gene>
<dbReference type="Proteomes" id="UP000235584">
    <property type="component" value="Chromosome"/>
</dbReference>
<protein>
    <submittedName>
        <fullName evidence="6">Uncharacterized protein</fullName>
    </submittedName>
</protein>
<evidence type="ECO:0000256" key="5">
    <source>
        <dbReference type="ARBA" id="ARBA00023136"/>
    </source>
</evidence>